<sequence length="153" mass="15810">MKLNVREKVDRWTVGGLLVGLLVVGALSMAAAKGLPPAGPSAAKPAKVEAIEGSKIKKVTLTEEGVGRLGLQTVPVTEAAGVKTIPYSALIYMPDGTTWTYTEQAPLSFVRQPVTVTRIEGPQVRLSQGPAAGTKVVSVGAAELYGAETGIGK</sequence>
<proteinExistence type="predicted"/>
<evidence type="ECO:0000313" key="1">
    <source>
        <dbReference type="EMBL" id="GIF79075.1"/>
    </source>
</evidence>
<dbReference type="EMBL" id="BONF01000004">
    <property type="protein sequence ID" value="GIF79075.1"/>
    <property type="molecule type" value="Genomic_DNA"/>
</dbReference>
<dbReference type="AlphaFoldDB" id="A0A8J3NF57"/>
<organism evidence="1 2">
    <name type="scientific">Catellatospora bangladeshensis</name>
    <dbReference type="NCBI Taxonomy" id="310355"/>
    <lineage>
        <taxon>Bacteria</taxon>
        <taxon>Bacillati</taxon>
        <taxon>Actinomycetota</taxon>
        <taxon>Actinomycetes</taxon>
        <taxon>Micromonosporales</taxon>
        <taxon>Micromonosporaceae</taxon>
        <taxon>Catellatospora</taxon>
    </lineage>
</organism>
<gene>
    <name evidence="1" type="ORF">Cba03nite_04240</name>
</gene>
<dbReference type="RefSeq" id="WP_203741070.1">
    <property type="nucleotide sequence ID" value="NZ_BONF01000004.1"/>
</dbReference>
<keyword evidence="2" id="KW-1185">Reference proteome</keyword>
<comment type="caution">
    <text evidence="1">The sequence shown here is derived from an EMBL/GenBank/DDBJ whole genome shotgun (WGS) entry which is preliminary data.</text>
</comment>
<accession>A0A8J3NF57</accession>
<dbReference type="Proteomes" id="UP000601223">
    <property type="component" value="Unassembled WGS sequence"/>
</dbReference>
<evidence type="ECO:0000313" key="2">
    <source>
        <dbReference type="Proteomes" id="UP000601223"/>
    </source>
</evidence>
<name>A0A8J3NF57_9ACTN</name>
<protein>
    <submittedName>
        <fullName evidence="1">Uncharacterized protein</fullName>
    </submittedName>
</protein>
<reference evidence="1 2" key="1">
    <citation type="submission" date="2021-01" db="EMBL/GenBank/DDBJ databases">
        <title>Whole genome shotgun sequence of Catellatospora bangladeshensis NBRC 107357.</title>
        <authorList>
            <person name="Komaki H."/>
            <person name="Tamura T."/>
        </authorList>
    </citation>
    <scope>NUCLEOTIDE SEQUENCE [LARGE SCALE GENOMIC DNA]</scope>
    <source>
        <strain evidence="1 2">NBRC 107357</strain>
    </source>
</reference>